<dbReference type="EMBL" id="RYZH01000033">
    <property type="protein sequence ID" value="RUL86186.1"/>
    <property type="molecule type" value="Genomic_DNA"/>
</dbReference>
<reference evidence="2 3" key="1">
    <citation type="submission" date="2018-12" db="EMBL/GenBank/DDBJ databases">
        <authorList>
            <person name="Toschakov S.V."/>
        </authorList>
    </citation>
    <scope>NUCLEOTIDE SEQUENCE [LARGE SCALE GENOMIC DNA]</scope>
    <source>
        <strain evidence="2 3">GM2012</strain>
    </source>
</reference>
<evidence type="ECO:0000256" key="1">
    <source>
        <dbReference type="SAM" id="SignalP"/>
    </source>
</evidence>
<name>A0A432MHA1_9BACT</name>
<dbReference type="Proteomes" id="UP000280296">
    <property type="component" value="Unassembled WGS sequence"/>
</dbReference>
<comment type="caution">
    <text evidence="2">The sequence shown here is derived from an EMBL/GenBank/DDBJ whole genome shotgun (WGS) entry which is preliminary data.</text>
</comment>
<evidence type="ECO:0000313" key="3">
    <source>
        <dbReference type="Proteomes" id="UP000280296"/>
    </source>
</evidence>
<evidence type="ECO:0000313" key="2">
    <source>
        <dbReference type="EMBL" id="RUL86186.1"/>
    </source>
</evidence>
<dbReference type="AlphaFoldDB" id="A0A432MHA1"/>
<sequence>MTLTIRTVIASLSASALLTTAVAAGDLTEGMERGSPDLKSAGAMTFGPEGVLFIGDSTGAAVFAIATGDTSPTAGGPIEVAKINETIAAKLGTQPQEILINDLAVNPASSRAYLSVSRGRGPDAEPAIVRVDASGDVEVLDLSDVEFARAELPDAPDPNAQERGRSLRAQAITDLVFADGRLFVAGLSNEEFSSRLLAIPVPFEEGPQSASLEIYHGAHGRFETRSPIRTFVATQIEGEPYLMAAYTCTPLVKIPVADLKAGAHVKGTTVAELGNRNTPLDLVSYKKDNRELLLVANSARGVMKVDAGPASTIEGITSPVQDTAGLKYETIDNLQGVVQLDRLDAERALILVQQDSGAQDLRTIDLP</sequence>
<reference evidence="2 3" key="2">
    <citation type="submission" date="2019-01" db="EMBL/GenBank/DDBJ databases">
        <title>Tautonia sociabilis, a novel thermotolerant planctomycete of Isosphaeraceae family, isolated from a 4000 m deep subterranean habitat.</title>
        <authorList>
            <person name="Kovaleva O.L."/>
            <person name="Elcheninov A.G."/>
            <person name="Van Heerden E."/>
            <person name="Toshchakov S.V."/>
            <person name="Novikov A."/>
            <person name="Bonch-Osmolovskaya E.A."/>
            <person name="Kublanov I.V."/>
        </authorList>
    </citation>
    <scope>NUCLEOTIDE SEQUENCE [LARGE SCALE GENOMIC DNA]</scope>
    <source>
        <strain evidence="2 3">GM2012</strain>
    </source>
</reference>
<feature type="chain" id="PRO_5019469634" evidence="1">
    <location>
        <begin position="25"/>
        <end position="367"/>
    </location>
</feature>
<keyword evidence="3" id="KW-1185">Reference proteome</keyword>
<protein>
    <submittedName>
        <fullName evidence="2">Uncharacterized protein</fullName>
    </submittedName>
</protein>
<dbReference type="SUPFAM" id="SSF63829">
    <property type="entry name" value="Calcium-dependent phosphotriesterase"/>
    <property type="match status" value="1"/>
</dbReference>
<gene>
    <name evidence="2" type="ORF">TsocGM_16615</name>
</gene>
<dbReference type="RefSeq" id="WP_126726585.1">
    <property type="nucleotide sequence ID" value="NZ_RYZH01000033.1"/>
</dbReference>
<dbReference type="OrthoDB" id="237405at2"/>
<proteinExistence type="predicted"/>
<feature type="signal peptide" evidence="1">
    <location>
        <begin position="1"/>
        <end position="24"/>
    </location>
</feature>
<organism evidence="2 3">
    <name type="scientific">Tautonia sociabilis</name>
    <dbReference type="NCBI Taxonomy" id="2080755"/>
    <lineage>
        <taxon>Bacteria</taxon>
        <taxon>Pseudomonadati</taxon>
        <taxon>Planctomycetota</taxon>
        <taxon>Planctomycetia</taxon>
        <taxon>Isosphaerales</taxon>
        <taxon>Isosphaeraceae</taxon>
        <taxon>Tautonia</taxon>
    </lineage>
</organism>
<keyword evidence="1" id="KW-0732">Signal</keyword>
<accession>A0A432MHA1</accession>